<protein>
    <submittedName>
        <fullName evidence="1">Uncharacterized protein</fullName>
    </submittedName>
</protein>
<organism evidence="1 2">
    <name type="scientific">Macleaya cordata</name>
    <name type="common">Five-seeded plume-poppy</name>
    <name type="synonym">Bocconia cordata</name>
    <dbReference type="NCBI Taxonomy" id="56857"/>
    <lineage>
        <taxon>Eukaryota</taxon>
        <taxon>Viridiplantae</taxon>
        <taxon>Streptophyta</taxon>
        <taxon>Embryophyta</taxon>
        <taxon>Tracheophyta</taxon>
        <taxon>Spermatophyta</taxon>
        <taxon>Magnoliopsida</taxon>
        <taxon>Ranunculales</taxon>
        <taxon>Papaveraceae</taxon>
        <taxon>Papaveroideae</taxon>
        <taxon>Macleaya</taxon>
    </lineage>
</organism>
<gene>
    <name evidence="1" type="ORF">BVC80_917g10</name>
</gene>
<name>A0A200QJ08_MACCD</name>
<reference evidence="1 2" key="1">
    <citation type="journal article" date="2017" name="Mol. Plant">
        <title>The Genome of Medicinal Plant Macleaya cordata Provides New Insights into Benzylisoquinoline Alkaloids Metabolism.</title>
        <authorList>
            <person name="Liu X."/>
            <person name="Liu Y."/>
            <person name="Huang P."/>
            <person name="Ma Y."/>
            <person name="Qing Z."/>
            <person name="Tang Q."/>
            <person name="Cao H."/>
            <person name="Cheng P."/>
            <person name="Zheng Y."/>
            <person name="Yuan Z."/>
            <person name="Zhou Y."/>
            <person name="Liu J."/>
            <person name="Tang Z."/>
            <person name="Zhuo Y."/>
            <person name="Zhang Y."/>
            <person name="Yu L."/>
            <person name="Huang J."/>
            <person name="Yang P."/>
            <person name="Peng Q."/>
            <person name="Zhang J."/>
            <person name="Jiang W."/>
            <person name="Zhang Z."/>
            <person name="Lin K."/>
            <person name="Ro D.K."/>
            <person name="Chen X."/>
            <person name="Xiong X."/>
            <person name="Shang Y."/>
            <person name="Huang S."/>
            <person name="Zeng J."/>
        </authorList>
    </citation>
    <scope>NUCLEOTIDE SEQUENCE [LARGE SCALE GENOMIC DNA]</scope>
    <source>
        <strain evidence="2">cv. BLH2017</strain>
        <tissue evidence="1">Root</tissue>
    </source>
</reference>
<dbReference type="InParanoid" id="A0A200QJ08"/>
<evidence type="ECO:0000313" key="2">
    <source>
        <dbReference type="Proteomes" id="UP000195402"/>
    </source>
</evidence>
<sequence length="114" mass="12709">MSLILITDVNVEIIREVINGDPVAILPDLKARNVVGDETGESRQVSVGFNALHQQRLWAWWVHVDLHLQLYLFTSQFTLQTAPLPNPVPLKATLESCSLLSVLLYCTPLSLSCI</sequence>
<accession>A0A200QJ08</accession>
<dbReference type="EMBL" id="MVGT01001922">
    <property type="protein sequence ID" value="OVA10411.1"/>
    <property type="molecule type" value="Genomic_DNA"/>
</dbReference>
<proteinExistence type="predicted"/>
<comment type="caution">
    <text evidence="1">The sequence shown here is derived from an EMBL/GenBank/DDBJ whole genome shotgun (WGS) entry which is preliminary data.</text>
</comment>
<keyword evidence="2" id="KW-1185">Reference proteome</keyword>
<evidence type="ECO:0000313" key="1">
    <source>
        <dbReference type="EMBL" id="OVA10411.1"/>
    </source>
</evidence>
<dbReference type="AlphaFoldDB" id="A0A200QJ08"/>
<dbReference type="Proteomes" id="UP000195402">
    <property type="component" value="Unassembled WGS sequence"/>
</dbReference>